<evidence type="ECO:0000256" key="2">
    <source>
        <dbReference type="ARBA" id="ARBA00022475"/>
    </source>
</evidence>
<protein>
    <recommendedName>
        <fullName evidence="10">MFS transporter</fullName>
    </recommendedName>
</protein>
<feature type="transmembrane region" description="Helical" evidence="7">
    <location>
        <begin position="12"/>
        <end position="37"/>
    </location>
</feature>
<feature type="transmembrane region" description="Helical" evidence="7">
    <location>
        <begin position="49"/>
        <end position="68"/>
    </location>
</feature>
<feature type="transmembrane region" description="Helical" evidence="7">
    <location>
        <begin position="141"/>
        <end position="163"/>
    </location>
</feature>
<evidence type="ECO:0000256" key="4">
    <source>
        <dbReference type="ARBA" id="ARBA00022989"/>
    </source>
</evidence>
<keyword evidence="4 7" id="KW-1133">Transmembrane helix</keyword>
<evidence type="ECO:0008006" key="10">
    <source>
        <dbReference type="Google" id="ProtNLM"/>
    </source>
</evidence>
<dbReference type="PANTHER" id="PTHR23513:SF18">
    <property type="entry name" value="INTEGRAL MEMBRANE PROTEIN"/>
    <property type="match status" value="1"/>
</dbReference>
<reference evidence="8 9" key="1">
    <citation type="submission" date="2014-02" db="EMBL/GenBank/DDBJ databases">
        <title>The small core and large imbalanced accessory genome model reveals a collaborative survival strategy of Sorangium cellulosum strains in nature.</title>
        <authorList>
            <person name="Han K."/>
            <person name="Peng R."/>
            <person name="Blom J."/>
            <person name="Li Y.-Z."/>
        </authorList>
    </citation>
    <scope>NUCLEOTIDE SEQUENCE [LARGE SCALE GENOMIC DNA]</scope>
    <source>
        <strain evidence="8 9">So0157-18</strain>
    </source>
</reference>
<feature type="transmembrane region" description="Helical" evidence="7">
    <location>
        <begin position="292"/>
        <end position="309"/>
    </location>
</feature>
<keyword evidence="5 7" id="KW-0472">Membrane</keyword>
<feature type="transmembrane region" description="Helical" evidence="7">
    <location>
        <begin position="169"/>
        <end position="189"/>
    </location>
</feature>
<feature type="transmembrane region" description="Helical" evidence="7">
    <location>
        <begin position="315"/>
        <end position="339"/>
    </location>
</feature>
<feature type="transmembrane region" description="Helical" evidence="7">
    <location>
        <begin position="103"/>
        <end position="120"/>
    </location>
</feature>
<evidence type="ECO:0000313" key="8">
    <source>
        <dbReference type="EMBL" id="KYF57857.1"/>
    </source>
</evidence>
<feature type="compositionally biased region" description="Low complexity" evidence="6">
    <location>
        <begin position="440"/>
        <end position="455"/>
    </location>
</feature>
<keyword evidence="2" id="KW-1003">Cell membrane</keyword>
<dbReference type="SUPFAM" id="SSF103473">
    <property type="entry name" value="MFS general substrate transporter"/>
    <property type="match status" value="1"/>
</dbReference>
<gene>
    <name evidence="8" type="ORF">BE04_40295</name>
</gene>
<evidence type="ECO:0000313" key="9">
    <source>
        <dbReference type="Proteomes" id="UP000075604"/>
    </source>
</evidence>
<evidence type="ECO:0000256" key="6">
    <source>
        <dbReference type="SAM" id="MobiDB-lite"/>
    </source>
</evidence>
<feature type="transmembrane region" description="Helical" evidence="7">
    <location>
        <begin position="75"/>
        <end position="97"/>
    </location>
</feature>
<feature type="transmembrane region" description="Helical" evidence="7">
    <location>
        <begin position="403"/>
        <end position="423"/>
    </location>
</feature>
<feature type="transmembrane region" description="Helical" evidence="7">
    <location>
        <begin position="231"/>
        <end position="255"/>
    </location>
</feature>
<dbReference type="Gene3D" id="1.20.1250.20">
    <property type="entry name" value="MFS general substrate transporter like domains"/>
    <property type="match status" value="1"/>
</dbReference>
<feature type="region of interest" description="Disordered" evidence="6">
    <location>
        <begin position="431"/>
        <end position="485"/>
    </location>
</feature>
<dbReference type="CDD" id="cd06173">
    <property type="entry name" value="MFS_MefA_like"/>
    <property type="match status" value="1"/>
</dbReference>
<dbReference type="Pfam" id="PF07690">
    <property type="entry name" value="MFS_1"/>
    <property type="match status" value="1"/>
</dbReference>
<dbReference type="GO" id="GO:0022857">
    <property type="term" value="F:transmembrane transporter activity"/>
    <property type="evidence" value="ECO:0007669"/>
    <property type="project" value="InterPro"/>
</dbReference>
<proteinExistence type="predicted"/>
<evidence type="ECO:0000256" key="5">
    <source>
        <dbReference type="ARBA" id="ARBA00023136"/>
    </source>
</evidence>
<comment type="subcellular location">
    <subcellularLocation>
        <location evidence="1">Cell membrane</location>
        <topology evidence="1">Multi-pass membrane protein</topology>
    </subcellularLocation>
</comment>
<name>A0A150PQ41_SORCE</name>
<keyword evidence="3 7" id="KW-0812">Transmembrane</keyword>
<dbReference type="GO" id="GO:0005886">
    <property type="term" value="C:plasma membrane"/>
    <property type="evidence" value="ECO:0007669"/>
    <property type="project" value="UniProtKB-SubCell"/>
</dbReference>
<dbReference type="AlphaFoldDB" id="A0A150PQ41"/>
<feature type="transmembrane region" description="Helical" evidence="7">
    <location>
        <begin position="261"/>
        <end position="285"/>
    </location>
</feature>
<accession>A0A150PQ41</accession>
<organism evidence="8 9">
    <name type="scientific">Sorangium cellulosum</name>
    <name type="common">Polyangium cellulosum</name>
    <dbReference type="NCBI Taxonomy" id="56"/>
    <lineage>
        <taxon>Bacteria</taxon>
        <taxon>Pseudomonadati</taxon>
        <taxon>Myxococcota</taxon>
        <taxon>Polyangia</taxon>
        <taxon>Polyangiales</taxon>
        <taxon>Polyangiaceae</taxon>
        <taxon>Sorangium</taxon>
    </lineage>
</organism>
<sequence length="485" mass="50447">MVTQTRVRQTFALLWASETAFDLGSALMTFALGVWLFQQTESAQQFSMAIVATAFPSLLMTPVAGALADRFDRRWVIVGCDVCSAVLVAVLAVLVFQNRMQPGHLYAFNVASAVVGSIRIPAYRAAMGSIVPRERLTQAGALIGLTQSVFQVAVPLVAGYLMAALGLTGIVTVHILLVAAGAIAAFGGLSRSRQAVRGVERAGRSSLFRETALSVRSALAYLREVPMMAGLSIYGAIQEALVVLAASMMIPLVLSTHASDAVGLILSSGALGAVAGSGLLVVAPVRRRQMRWMLVAQLLVSLTLVLVGLASSTVLWALCAFGAYFGGAASTACALALLLRKTRVESRGSLFALNAALNGVMLCVAMLVGGYFAHHVFEPALLPGGAWASTVGAWVGTGKGRGLAFVFIVCGAAGGLLSLVALLSPRFRDFDEGTPDPADEPATATPPAAAHPEPWARGHAPGVDELLACEPTSPERPGVAVDHST</sequence>
<feature type="transmembrane region" description="Helical" evidence="7">
    <location>
        <begin position="351"/>
        <end position="373"/>
    </location>
</feature>
<dbReference type="InterPro" id="IPR036259">
    <property type="entry name" value="MFS_trans_sf"/>
</dbReference>
<evidence type="ECO:0000256" key="7">
    <source>
        <dbReference type="SAM" id="Phobius"/>
    </source>
</evidence>
<dbReference type="Proteomes" id="UP000075604">
    <property type="component" value="Unassembled WGS sequence"/>
</dbReference>
<dbReference type="PANTHER" id="PTHR23513">
    <property type="entry name" value="INTEGRAL MEMBRANE EFFLUX PROTEIN-RELATED"/>
    <property type="match status" value="1"/>
</dbReference>
<evidence type="ECO:0000256" key="1">
    <source>
        <dbReference type="ARBA" id="ARBA00004651"/>
    </source>
</evidence>
<evidence type="ECO:0000256" key="3">
    <source>
        <dbReference type="ARBA" id="ARBA00022692"/>
    </source>
</evidence>
<dbReference type="EMBL" id="JELX01001743">
    <property type="protein sequence ID" value="KYF57857.1"/>
    <property type="molecule type" value="Genomic_DNA"/>
</dbReference>
<comment type="caution">
    <text evidence="8">The sequence shown here is derived from an EMBL/GenBank/DDBJ whole genome shotgun (WGS) entry which is preliminary data.</text>
</comment>
<dbReference type="InterPro" id="IPR011701">
    <property type="entry name" value="MFS"/>
</dbReference>